<dbReference type="Pfam" id="PF01630">
    <property type="entry name" value="Glyco_hydro_56"/>
    <property type="match status" value="1"/>
</dbReference>
<feature type="non-terminal residue" evidence="4">
    <location>
        <position position="1"/>
    </location>
</feature>
<accession>A0A3P7KR71</accession>
<dbReference type="SUPFAM" id="SSF51445">
    <property type="entry name" value="(Trans)glycosidases"/>
    <property type="match status" value="1"/>
</dbReference>
<organism evidence="4 5">
    <name type="scientific">Onchocerca ochengi</name>
    <name type="common">Filarial nematode worm</name>
    <dbReference type="NCBI Taxonomy" id="42157"/>
    <lineage>
        <taxon>Eukaryota</taxon>
        <taxon>Metazoa</taxon>
        <taxon>Ecdysozoa</taxon>
        <taxon>Nematoda</taxon>
        <taxon>Chromadorea</taxon>
        <taxon>Rhabditida</taxon>
        <taxon>Spirurina</taxon>
        <taxon>Spiruromorpha</taxon>
        <taxon>Filarioidea</taxon>
        <taxon>Onchocercidae</taxon>
        <taxon>Onchocerca</taxon>
    </lineage>
</organism>
<keyword evidence="3" id="KW-0378">Hydrolase</keyword>
<keyword evidence="3" id="KW-0326">Glycosidase</keyword>
<evidence type="ECO:0000256" key="1">
    <source>
        <dbReference type="ARBA" id="ARBA00008871"/>
    </source>
</evidence>
<dbReference type="InterPro" id="IPR017853">
    <property type="entry name" value="GH"/>
</dbReference>
<dbReference type="PANTHER" id="PTHR11769:SF35">
    <property type="entry name" value="HYALURONIDASE"/>
    <property type="match status" value="1"/>
</dbReference>
<dbReference type="InterPro" id="IPR018155">
    <property type="entry name" value="Hyaluronidase"/>
</dbReference>
<evidence type="ECO:0000313" key="4">
    <source>
        <dbReference type="EMBL" id="VDN07255.1"/>
    </source>
</evidence>
<dbReference type="GO" id="GO:0004415">
    <property type="term" value="F:hyalurononglucosaminidase activity"/>
    <property type="evidence" value="ECO:0007669"/>
    <property type="project" value="UniProtKB-UniRule"/>
</dbReference>
<evidence type="ECO:0000256" key="3">
    <source>
        <dbReference type="RuleBase" id="RU610713"/>
    </source>
</evidence>
<evidence type="ECO:0000313" key="5">
    <source>
        <dbReference type="Proteomes" id="UP000271087"/>
    </source>
</evidence>
<dbReference type="AlphaFoldDB" id="A0A3P7KR71"/>
<dbReference type="OrthoDB" id="5796153at2759"/>
<dbReference type="Proteomes" id="UP000271087">
    <property type="component" value="Unassembled WGS sequence"/>
</dbReference>
<comment type="catalytic activity">
    <reaction evidence="3">
        <text>Random hydrolysis of (1-&gt;4)-linkages between N-acetyl-beta-D-glucosamine and D-glucuronate residues in hyaluronate.</text>
        <dbReference type="EC" id="3.2.1.35"/>
    </reaction>
</comment>
<dbReference type="PANTHER" id="PTHR11769">
    <property type="entry name" value="HYALURONIDASE"/>
    <property type="match status" value="1"/>
</dbReference>
<keyword evidence="5" id="KW-1185">Reference proteome</keyword>
<dbReference type="Gene3D" id="3.20.20.70">
    <property type="entry name" value="Aldolase class I"/>
    <property type="match status" value="1"/>
</dbReference>
<sequence length="94" mass="10954">FKKKNIFSFQRANISAHLSVVRNNISKQIPDANFSGLAVIDYEKWRPLWELHNYYKLKIYQNESIAHVKNTRNNGVNDLDAKKIAMDEFNNASV</sequence>
<evidence type="ECO:0000256" key="2">
    <source>
        <dbReference type="ARBA" id="ARBA00023157"/>
    </source>
</evidence>
<name>A0A3P7KR71_ONCOC</name>
<dbReference type="GO" id="GO:0030214">
    <property type="term" value="P:hyaluronan catabolic process"/>
    <property type="evidence" value="ECO:0007669"/>
    <property type="project" value="TreeGrafter"/>
</dbReference>
<protein>
    <recommendedName>
        <fullName evidence="3">Hyaluronidase</fullName>
        <ecNumber evidence="3">3.2.1.35</ecNumber>
    </recommendedName>
</protein>
<dbReference type="EC" id="3.2.1.35" evidence="3"/>
<reference evidence="4 5" key="1">
    <citation type="submission" date="2018-08" db="EMBL/GenBank/DDBJ databases">
        <authorList>
            <person name="Laetsch R D."/>
            <person name="Stevens L."/>
            <person name="Kumar S."/>
            <person name="Blaxter L. M."/>
        </authorList>
    </citation>
    <scope>NUCLEOTIDE SEQUENCE [LARGE SCALE GENOMIC DNA]</scope>
</reference>
<gene>
    <name evidence="4" type="ORF">NOO_LOCUS13921</name>
</gene>
<dbReference type="GO" id="GO:0005975">
    <property type="term" value="P:carbohydrate metabolic process"/>
    <property type="evidence" value="ECO:0007669"/>
    <property type="project" value="InterPro"/>
</dbReference>
<keyword evidence="2" id="KW-1015">Disulfide bond</keyword>
<comment type="similarity">
    <text evidence="1 3">Belongs to the glycosyl hydrolase 56 family.</text>
</comment>
<dbReference type="EMBL" id="UYRW01021347">
    <property type="protein sequence ID" value="VDN07255.1"/>
    <property type="molecule type" value="Genomic_DNA"/>
</dbReference>
<dbReference type="InterPro" id="IPR013785">
    <property type="entry name" value="Aldolase_TIM"/>
</dbReference>
<proteinExistence type="inferred from homology"/>